<keyword evidence="3" id="KW-1185">Reference proteome</keyword>
<comment type="caution">
    <text evidence="2">The sequence shown here is derived from an EMBL/GenBank/DDBJ whole genome shotgun (WGS) entry which is preliminary data.</text>
</comment>
<gene>
    <name evidence="2" type="ORF">GCM10007913_12480</name>
</gene>
<evidence type="ECO:0000313" key="2">
    <source>
        <dbReference type="EMBL" id="GLQ09316.1"/>
    </source>
</evidence>
<evidence type="ECO:0000313" key="3">
    <source>
        <dbReference type="Proteomes" id="UP001161406"/>
    </source>
</evidence>
<evidence type="ECO:0000256" key="1">
    <source>
        <dbReference type="SAM" id="MobiDB-lite"/>
    </source>
</evidence>
<sequence>MRLERGVELGLGEGGSRKHRDGKRGKQRHLGHGSSPEREAIRVLARLRVGSATGKWQFVDNAQNGGPRA</sequence>
<reference evidence="2" key="1">
    <citation type="journal article" date="2014" name="Int. J. Syst. Evol. Microbiol.">
        <title>Complete genome of a new Firmicutes species belonging to the dominant human colonic microbiota ('Ruminococcus bicirculans') reveals two chromosomes and a selective capacity to utilize plant glucans.</title>
        <authorList>
            <consortium name="NISC Comparative Sequencing Program"/>
            <person name="Wegmann U."/>
            <person name="Louis P."/>
            <person name="Goesmann A."/>
            <person name="Henrissat B."/>
            <person name="Duncan S.H."/>
            <person name="Flint H.J."/>
        </authorList>
    </citation>
    <scope>NUCLEOTIDE SEQUENCE</scope>
    <source>
        <strain evidence="2">NBRC 103855</strain>
    </source>
</reference>
<protein>
    <submittedName>
        <fullName evidence="2">Uncharacterized protein</fullName>
    </submittedName>
</protein>
<accession>A0ABQ5UBU2</accession>
<proteinExistence type="predicted"/>
<dbReference type="Proteomes" id="UP001161406">
    <property type="component" value="Unassembled WGS sequence"/>
</dbReference>
<organism evidence="2 3">
    <name type="scientific">Devosia yakushimensis</name>
    <dbReference type="NCBI Taxonomy" id="470028"/>
    <lineage>
        <taxon>Bacteria</taxon>
        <taxon>Pseudomonadati</taxon>
        <taxon>Pseudomonadota</taxon>
        <taxon>Alphaproteobacteria</taxon>
        <taxon>Hyphomicrobiales</taxon>
        <taxon>Devosiaceae</taxon>
        <taxon>Devosia</taxon>
    </lineage>
</organism>
<reference evidence="2" key="2">
    <citation type="submission" date="2023-01" db="EMBL/GenBank/DDBJ databases">
        <title>Draft genome sequence of Devosia yakushimensis strain NBRC 103855.</title>
        <authorList>
            <person name="Sun Q."/>
            <person name="Mori K."/>
        </authorList>
    </citation>
    <scope>NUCLEOTIDE SEQUENCE</scope>
    <source>
        <strain evidence="2">NBRC 103855</strain>
    </source>
</reference>
<dbReference type="EMBL" id="BSNG01000001">
    <property type="protein sequence ID" value="GLQ09316.1"/>
    <property type="molecule type" value="Genomic_DNA"/>
</dbReference>
<name>A0ABQ5UBU2_9HYPH</name>
<feature type="compositionally biased region" description="Basic residues" evidence="1">
    <location>
        <begin position="17"/>
        <end position="31"/>
    </location>
</feature>
<feature type="region of interest" description="Disordered" evidence="1">
    <location>
        <begin position="1"/>
        <end position="38"/>
    </location>
</feature>